<keyword evidence="5" id="KW-1185">Reference proteome</keyword>
<dbReference type="RefSeq" id="WP_053331981.1">
    <property type="nucleotide sequence ID" value="NZ_CCEJ010000009.1"/>
</dbReference>
<dbReference type="Pfam" id="PF00208">
    <property type="entry name" value="ELFV_dehydrog"/>
    <property type="match status" value="1"/>
</dbReference>
<dbReference type="PANTHER" id="PTHR11606:SF39">
    <property type="entry name" value="GLUTAMATE_PHENYLALANINE_LEUCINE_VALINE_L-TRYPTOPHAN DEHYDROGENASE C-TERMINAL DOMAIN-CONTAINING PROTEIN"/>
    <property type="match status" value="1"/>
</dbReference>
<evidence type="ECO:0000259" key="3">
    <source>
        <dbReference type="SMART" id="SM00839"/>
    </source>
</evidence>
<dbReference type="InterPro" id="IPR006096">
    <property type="entry name" value="Glu/Leu/Phe/Val/Trp_DH_C"/>
</dbReference>
<dbReference type="SMART" id="SM00839">
    <property type="entry name" value="ELFV_dehydrog"/>
    <property type="match status" value="1"/>
</dbReference>
<sequence length="1029" mass="118890">MRQESSNQESQELEPSIKQRLQETIKNESRRFEECYSWLEEAMSPAFFEEFGRENVMLIVHSLMGFHLQDYFSTIHLKRAAICICLDSPDADLRILKNYAFYGIKYYQTFISKEHFPGTSENVRIAILLFTGAQDLSCEIGFPKEEKEKLKAYCQEKNPNLTQDEFSDLFNAVSPRFIRSLSTERLALALDLFLRAKTRDNCQYEVRYNEDWEKTGDPSMQIVLAWRNCPKHNFLYRLARTIHRHGLTIKRVNATYIDPYSRQNILIMALGLHGSDGKAAWDVADIPDFLRELVTVKYFASFDLIDEKLVSKGIISGTMGNLLRAIVNFAHQGLVHLDPNLYTIENIEEALCRHPELTGQLAAAFKYKFDPNNHDYITYLNIRGKFLDDVEKLDTGQEVNDIRRKNVLRQGMNFIHHTLKTNFYRLNFTAFSFRLDPKYLDELPFDRKKKFPDLPYAIFFIKGMHFFGFHIRFKDLSRGGLRTVIPKEHEDAVIERNTIFTECYNLAYTQHFKNKDIPEGGSKGVLFLLPFQRIESESAILKKELIDAFISEEDIVYQVERFQKEQNEEFLYQAQRSYIESLITIVNCDPDGKIRAKNIIDYWKRPEYLYLGPDENMHDGMIEWIADFSKKYHYRPGSSFISGKPKIGINHKEYGVTSLGVNVYMEEVLKYLDIDPKVQPFTLKMSGGPDGDVAGNQIKNLYLLYKNTAKLLAITDVSGTINDPHGLDLDTLYELFRQGKPIKYYPPEKLHENGFLLDRQAKRSETAFAQQTLCWRKKQGVLQEEWLSGSEMNHLFKNNVHETKADIFIPAGGRPRTLNEGNIKEFLDERGEPTAKAIIEGANLYLTPKARDILQDKGCLIVKDSSANKTGVICSSFEVLSGLTLGDKLFLENKRSLVKEILERLKLCAFKEAELLLKTHKKKGIKLTEISNAISVRINHFTYEILDYLDPIALPKDPNHPLNLSFFDYCLPILREKYKDLLLSEIPEHHKKAIISAHIAANLVYAKGLDWHPSVVDILPLLLNKQTKI</sequence>
<reference evidence="4" key="1">
    <citation type="submission" date="2013-12" db="EMBL/GenBank/DDBJ databases">
        <authorList>
            <person name="Linke B."/>
        </authorList>
    </citation>
    <scope>NUCLEOTIDE SEQUENCE [LARGE SCALE GENOMIC DNA]</scope>
    <source>
        <strain evidence="4">CRIB-18</strain>
    </source>
</reference>
<keyword evidence="2 4" id="KW-0560">Oxidoreductase</keyword>
<proteinExistence type="inferred from homology"/>
<organism evidence="4 5">
    <name type="scientific">Candidatus Criblamydia sequanensis CRIB-18</name>
    <dbReference type="NCBI Taxonomy" id="1437425"/>
    <lineage>
        <taxon>Bacteria</taxon>
        <taxon>Pseudomonadati</taxon>
        <taxon>Chlamydiota</taxon>
        <taxon>Chlamydiia</taxon>
        <taxon>Parachlamydiales</taxon>
        <taxon>Candidatus Criblamydiaceae</taxon>
        <taxon>Candidatus Criblamydia</taxon>
    </lineage>
</organism>
<dbReference type="GO" id="GO:0004352">
    <property type="term" value="F:glutamate dehydrogenase (NAD+) activity"/>
    <property type="evidence" value="ECO:0007669"/>
    <property type="project" value="UniProtKB-EC"/>
</dbReference>
<evidence type="ECO:0000256" key="2">
    <source>
        <dbReference type="ARBA" id="ARBA00023002"/>
    </source>
</evidence>
<accession>A0A090E1Y8</accession>
<dbReference type="Proteomes" id="UP000031552">
    <property type="component" value="Unassembled WGS sequence"/>
</dbReference>
<dbReference type="EC" id="1.4.1.2" evidence="4"/>
<gene>
    <name evidence="4" type="primary">gdhB</name>
    <name evidence="4" type="ORF">CSEC_1917</name>
</gene>
<dbReference type="InterPro" id="IPR036291">
    <property type="entry name" value="NAD(P)-bd_dom_sf"/>
</dbReference>
<dbReference type="InterPro" id="IPR046346">
    <property type="entry name" value="Aminoacid_DH-like_N_sf"/>
</dbReference>
<evidence type="ECO:0000256" key="1">
    <source>
        <dbReference type="ARBA" id="ARBA00006382"/>
    </source>
</evidence>
<dbReference type="OrthoDB" id="19378at2"/>
<dbReference type="eggNOG" id="COG2902">
    <property type="taxonomic scope" value="Bacteria"/>
</dbReference>
<dbReference type="GO" id="GO:0006538">
    <property type="term" value="P:L-glutamate catabolic process"/>
    <property type="evidence" value="ECO:0007669"/>
    <property type="project" value="TreeGrafter"/>
</dbReference>
<protein>
    <submittedName>
        <fullName evidence="4">NAD-specific glutamate dehydrogenase</fullName>
        <ecNumber evidence="4">1.4.1.2</ecNumber>
    </submittedName>
</protein>
<reference evidence="4" key="2">
    <citation type="submission" date="2014-09" db="EMBL/GenBank/DDBJ databases">
        <title>Criblamydia sequanensis harbors a mega-plasmid encoding arsenite resistance.</title>
        <authorList>
            <person name="Bertelli C."/>
            <person name="Goesmann A."/>
            <person name="Greub G."/>
        </authorList>
    </citation>
    <scope>NUCLEOTIDE SEQUENCE [LARGE SCALE GENOMIC DNA]</scope>
    <source>
        <strain evidence="4">CRIB-18</strain>
    </source>
</reference>
<evidence type="ECO:0000313" key="5">
    <source>
        <dbReference type="Proteomes" id="UP000031552"/>
    </source>
</evidence>
<name>A0A090E1Y8_9BACT</name>
<dbReference type="STRING" id="1437425.CSEC_1917"/>
<dbReference type="PANTHER" id="PTHR11606">
    <property type="entry name" value="GLUTAMATE DEHYDROGENASE"/>
    <property type="match status" value="1"/>
</dbReference>
<evidence type="ECO:0000313" key="4">
    <source>
        <dbReference type="EMBL" id="CDR34724.1"/>
    </source>
</evidence>
<dbReference type="Gene3D" id="3.40.50.720">
    <property type="entry name" value="NAD(P)-binding Rossmann-like Domain"/>
    <property type="match status" value="1"/>
</dbReference>
<dbReference type="SUPFAM" id="SSF51735">
    <property type="entry name" value="NAD(P)-binding Rossmann-fold domains"/>
    <property type="match status" value="1"/>
</dbReference>
<comment type="similarity">
    <text evidence="1">Belongs to the Glu/Leu/Phe/Val dehydrogenases family.</text>
</comment>
<feature type="domain" description="Glutamate/phenylalanine/leucine/valine/L-tryptophan dehydrogenase C-terminal" evidence="3">
    <location>
        <begin position="648"/>
        <end position="924"/>
    </location>
</feature>
<dbReference type="AlphaFoldDB" id="A0A090E1Y8"/>
<comment type="caution">
    <text evidence="4">The sequence shown here is derived from an EMBL/GenBank/DDBJ whole genome shotgun (WGS) entry which is preliminary data.</text>
</comment>
<dbReference type="EMBL" id="CCEJ010000009">
    <property type="protein sequence ID" value="CDR34724.1"/>
    <property type="molecule type" value="Genomic_DNA"/>
</dbReference>
<dbReference type="SUPFAM" id="SSF53223">
    <property type="entry name" value="Aminoacid dehydrogenase-like, N-terminal domain"/>
    <property type="match status" value="1"/>
</dbReference>